<gene>
    <name evidence="6" type="ORF">PsB1_1170</name>
</gene>
<reference evidence="6" key="2">
    <citation type="journal article" date="2023" name="ISME Commun">
        <title>Characterization of a bloom-associated alphaproteobacterial lineage, 'Candidatus Phycosocius': insights into freshwater algal-bacterial interactions.</title>
        <authorList>
            <person name="Tanabe Y."/>
            <person name="Yamaguchi H."/>
            <person name="Yoshida M."/>
            <person name="Kai A."/>
            <person name="Okazaki Y."/>
        </authorList>
    </citation>
    <scope>NUCLEOTIDE SEQUENCE</scope>
    <source>
        <strain evidence="6">BOTRYCO-1</strain>
    </source>
</reference>
<dbReference type="Pfam" id="PF00583">
    <property type="entry name" value="Acetyltransf_1"/>
    <property type="match status" value="1"/>
</dbReference>
<keyword evidence="2" id="KW-0963">Cytoplasm</keyword>
<dbReference type="InterPro" id="IPR006464">
    <property type="entry name" value="AcTrfase_RimI/Ard1"/>
</dbReference>
<keyword evidence="3" id="KW-0808">Transferase</keyword>
<accession>A0ABQ4PVH1</accession>
<organism evidence="6 7">
    <name type="scientific">Candidatus Phycosocius spiralis</name>
    <dbReference type="NCBI Taxonomy" id="2815099"/>
    <lineage>
        <taxon>Bacteria</taxon>
        <taxon>Pseudomonadati</taxon>
        <taxon>Pseudomonadota</taxon>
        <taxon>Alphaproteobacteria</taxon>
        <taxon>Caulobacterales</taxon>
        <taxon>Caulobacterales incertae sedis</taxon>
        <taxon>Candidatus Phycosocius</taxon>
    </lineage>
</organism>
<comment type="similarity">
    <text evidence="1">Belongs to the acetyltransferase family. RimI subfamily.</text>
</comment>
<evidence type="ECO:0000256" key="2">
    <source>
        <dbReference type="ARBA" id="ARBA00022490"/>
    </source>
</evidence>
<proteinExistence type="inferred from homology"/>
<reference evidence="6" key="1">
    <citation type="submission" date="2021-05" db="EMBL/GenBank/DDBJ databases">
        <authorList>
            <person name="Tanabe Y."/>
        </authorList>
    </citation>
    <scope>NUCLEOTIDE SEQUENCE</scope>
    <source>
        <strain evidence="6">BOTRYCO-1</strain>
    </source>
</reference>
<feature type="domain" description="N-acetyltransferase" evidence="5">
    <location>
        <begin position="1"/>
        <end position="144"/>
    </location>
</feature>
<evidence type="ECO:0000256" key="1">
    <source>
        <dbReference type="ARBA" id="ARBA00005395"/>
    </source>
</evidence>
<evidence type="ECO:0000259" key="5">
    <source>
        <dbReference type="PROSITE" id="PS51186"/>
    </source>
</evidence>
<dbReference type="RefSeq" id="WP_284359732.1">
    <property type="nucleotide sequence ID" value="NZ_BPFZ01000006.1"/>
</dbReference>
<dbReference type="PANTHER" id="PTHR43420:SF44">
    <property type="entry name" value="ACETYLTRANSFERASE YPEA"/>
    <property type="match status" value="1"/>
</dbReference>
<evidence type="ECO:0000256" key="3">
    <source>
        <dbReference type="ARBA" id="ARBA00022679"/>
    </source>
</evidence>
<protein>
    <submittedName>
        <fullName evidence="6">Alanine acetyltransferase</fullName>
    </submittedName>
</protein>
<sequence>MELRAATLSDAPAMAELHRSCFDVPWSVDTFTTFLATEQAFVLGKPIQAFIMVRTSVDEAEILTLAVAQQWQRHGLATRLLAHILAALAQHSVRRIFLEVACDNHAACALYSKIGFLQVGVRQEYYIRPNGHAMDAKILSYVLDDTNDVKKLDESDHNSHRIQYDGWKQNGRSH</sequence>
<dbReference type="InterPro" id="IPR050680">
    <property type="entry name" value="YpeA/RimI_acetyltransf"/>
</dbReference>
<evidence type="ECO:0000256" key="4">
    <source>
        <dbReference type="ARBA" id="ARBA00023315"/>
    </source>
</evidence>
<dbReference type="PROSITE" id="PS51186">
    <property type="entry name" value="GNAT"/>
    <property type="match status" value="1"/>
</dbReference>
<dbReference type="Proteomes" id="UP001161064">
    <property type="component" value="Unassembled WGS sequence"/>
</dbReference>
<dbReference type="InterPro" id="IPR016181">
    <property type="entry name" value="Acyl_CoA_acyltransferase"/>
</dbReference>
<dbReference type="Gene3D" id="3.40.630.30">
    <property type="match status" value="1"/>
</dbReference>
<dbReference type="EMBL" id="BPFZ01000006">
    <property type="protein sequence ID" value="GIU67016.1"/>
    <property type="molecule type" value="Genomic_DNA"/>
</dbReference>
<keyword evidence="7" id="KW-1185">Reference proteome</keyword>
<dbReference type="PANTHER" id="PTHR43420">
    <property type="entry name" value="ACETYLTRANSFERASE"/>
    <property type="match status" value="1"/>
</dbReference>
<dbReference type="NCBIfam" id="TIGR01575">
    <property type="entry name" value="rimI"/>
    <property type="match status" value="1"/>
</dbReference>
<evidence type="ECO:0000313" key="6">
    <source>
        <dbReference type="EMBL" id="GIU67016.1"/>
    </source>
</evidence>
<comment type="caution">
    <text evidence="6">The sequence shown here is derived from an EMBL/GenBank/DDBJ whole genome shotgun (WGS) entry which is preliminary data.</text>
</comment>
<dbReference type="InterPro" id="IPR000182">
    <property type="entry name" value="GNAT_dom"/>
</dbReference>
<keyword evidence="4" id="KW-0012">Acyltransferase</keyword>
<evidence type="ECO:0000313" key="7">
    <source>
        <dbReference type="Proteomes" id="UP001161064"/>
    </source>
</evidence>
<dbReference type="SUPFAM" id="SSF55729">
    <property type="entry name" value="Acyl-CoA N-acyltransferases (Nat)"/>
    <property type="match status" value="1"/>
</dbReference>
<name>A0ABQ4PVH1_9PROT</name>